<gene>
    <name evidence="9" type="ORF">OEA41_000778</name>
</gene>
<dbReference type="InterPro" id="IPR013149">
    <property type="entry name" value="ADH-like_C"/>
</dbReference>
<dbReference type="Pfam" id="PF00107">
    <property type="entry name" value="ADH_zinc_N"/>
    <property type="match status" value="1"/>
</dbReference>
<keyword evidence="3 7" id="KW-0479">Metal-binding</keyword>
<evidence type="ECO:0000256" key="3">
    <source>
        <dbReference type="ARBA" id="ARBA00022723"/>
    </source>
</evidence>
<dbReference type="InterPro" id="IPR036291">
    <property type="entry name" value="NAD(P)-bd_dom_sf"/>
</dbReference>
<keyword evidence="10" id="KW-1185">Reference proteome</keyword>
<comment type="similarity">
    <text evidence="2 7">Belongs to the zinc-containing alcohol dehydrogenase family.</text>
</comment>
<dbReference type="Gene3D" id="3.90.180.10">
    <property type="entry name" value="Medium-chain alcohol dehydrogenases, catalytic domain"/>
    <property type="match status" value="1"/>
</dbReference>
<dbReference type="SUPFAM" id="SSF50129">
    <property type="entry name" value="GroES-like"/>
    <property type="match status" value="1"/>
</dbReference>
<comment type="caution">
    <text evidence="9">The sequence shown here is derived from an EMBL/GenBank/DDBJ whole genome shotgun (WGS) entry which is preliminary data.</text>
</comment>
<evidence type="ECO:0000256" key="7">
    <source>
        <dbReference type="RuleBase" id="RU361277"/>
    </source>
</evidence>
<accession>A0AAD9ZHT5</accession>
<dbReference type="Pfam" id="PF08240">
    <property type="entry name" value="ADH_N"/>
    <property type="match status" value="1"/>
</dbReference>
<dbReference type="EMBL" id="JASNWA010000003">
    <property type="protein sequence ID" value="KAK3178641.1"/>
    <property type="molecule type" value="Genomic_DNA"/>
</dbReference>
<name>A0AAD9ZHT5_9LECA</name>
<dbReference type="InterPro" id="IPR011032">
    <property type="entry name" value="GroES-like_sf"/>
</dbReference>
<evidence type="ECO:0000256" key="1">
    <source>
        <dbReference type="ARBA" id="ARBA00001947"/>
    </source>
</evidence>
<dbReference type="Proteomes" id="UP001276659">
    <property type="component" value="Unassembled WGS sequence"/>
</dbReference>
<organism evidence="9 10">
    <name type="scientific">Lepraria neglecta</name>
    <dbReference type="NCBI Taxonomy" id="209136"/>
    <lineage>
        <taxon>Eukaryota</taxon>
        <taxon>Fungi</taxon>
        <taxon>Dikarya</taxon>
        <taxon>Ascomycota</taxon>
        <taxon>Pezizomycotina</taxon>
        <taxon>Lecanoromycetes</taxon>
        <taxon>OSLEUM clade</taxon>
        <taxon>Lecanoromycetidae</taxon>
        <taxon>Lecanorales</taxon>
        <taxon>Lecanorineae</taxon>
        <taxon>Stereocaulaceae</taxon>
        <taxon>Lepraria</taxon>
    </lineage>
</organism>
<dbReference type="InterPro" id="IPR002328">
    <property type="entry name" value="ADH_Zn_CS"/>
</dbReference>
<evidence type="ECO:0000256" key="5">
    <source>
        <dbReference type="ARBA" id="ARBA00023002"/>
    </source>
</evidence>
<dbReference type="AlphaFoldDB" id="A0AAD9ZHT5"/>
<proteinExistence type="inferred from homology"/>
<dbReference type="GO" id="GO:0004022">
    <property type="term" value="F:alcohol dehydrogenase (NAD+) activity"/>
    <property type="evidence" value="ECO:0007669"/>
    <property type="project" value="TreeGrafter"/>
</dbReference>
<evidence type="ECO:0000259" key="8">
    <source>
        <dbReference type="SMART" id="SM00829"/>
    </source>
</evidence>
<dbReference type="GO" id="GO:0008270">
    <property type="term" value="F:zinc ion binding"/>
    <property type="evidence" value="ECO:0007669"/>
    <property type="project" value="InterPro"/>
</dbReference>
<protein>
    <recommendedName>
        <fullName evidence="8">Enoyl reductase (ER) domain-containing protein</fullName>
    </recommendedName>
</protein>
<dbReference type="InterPro" id="IPR013154">
    <property type="entry name" value="ADH-like_N"/>
</dbReference>
<dbReference type="InterPro" id="IPR020843">
    <property type="entry name" value="ER"/>
</dbReference>
<evidence type="ECO:0000313" key="10">
    <source>
        <dbReference type="Proteomes" id="UP001276659"/>
    </source>
</evidence>
<keyword evidence="4 7" id="KW-0862">Zinc</keyword>
<dbReference type="SUPFAM" id="SSF51735">
    <property type="entry name" value="NAD(P)-binding Rossmann-fold domains"/>
    <property type="match status" value="1"/>
</dbReference>
<keyword evidence="5" id="KW-0560">Oxidoreductase</keyword>
<dbReference type="PANTHER" id="PTHR42940:SF2">
    <property type="entry name" value="DEHYDROGENASE FAMILY OXIDOREDUCTASE, PUTATIVE (JCVI)-RELATED"/>
    <property type="match status" value="1"/>
</dbReference>
<sequence length="360" mass="38656">MKIILDDHLLCCEAMTESKSIQIGAWLDAPGPNARVEIRNDIPIPSPGINEVLIKLECSGVCHSDVHNLLGQTPMTTNVGGHEGVGRVVKLGENCPKDLLDKRVGVKWLHTYCNECEICQVDVTGCPNQHNSGRDVPGTFQQYTISPIEGLTSIPEALESEIAAPLLCAGLSMYGSISRAGLKAEEWLVLPGAGGGLGHLGVQIAREMGYKVIAVDTGERKRELCLKLGATAFLDFKTDDVEAKVKELTNGYGADAVVCLGGASAYAQGLKLLRNCGTLVCVGLVTENLPISPFEILARSLRIVGSTVGTPEHLVGLLEMAVAGKVKPIVEVREFEELDEVLGRLQRYEVEGRVVVRIPQ</sequence>
<dbReference type="CDD" id="cd08297">
    <property type="entry name" value="CAD3"/>
    <property type="match status" value="1"/>
</dbReference>
<dbReference type="PANTHER" id="PTHR42940">
    <property type="entry name" value="ALCOHOL DEHYDROGENASE 1-RELATED"/>
    <property type="match status" value="1"/>
</dbReference>
<dbReference type="GO" id="GO:0005737">
    <property type="term" value="C:cytoplasm"/>
    <property type="evidence" value="ECO:0007669"/>
    <property type="project" value="TreeGrafter"/>
</dbReference>
<dbReference type="FunFam" id="3.40.50.720:FF:000039">
    <property type="entry name" value="Alcohol dehydrogenase AdhP"/>
    <property type="match status" value="1"/>
</dbReference>
<evidence type="ECO:0000313" key="9">
    <source>
        <dbReference type="EMBL" id="KAK3178641.1"/>
    </source>
</evidence>
<evidence type="ECO:0000256" key="6">
    <source>
        <dbReference type="ARBA" id="ARBA00023027"/>
    </source>
</evidence>
<dbReference type="SMART" id="SM00829">
    <property type="entry name" value="PKS_ER"/>
    <property type="match status" value="1"/>
</dbReference>
<evidence type="ECO:0000256" key="2">
    <source>
        <dbReference type="ARBA" id="ARBA00008072"/>
    </source>
</evidence>
<keyword evidence="6" id="KW-0520">NAD</keyword>
<feature type="domain" description="Enoyl reductase (ER)" evidence="8">
    <location>
        <begin position="31"/>
        <end position="356"/>
    </location>
</feature>
<comment type="cofactor">
    <cofactor evidence="1 7">
        <name>Zn(2+)</name>
        <dbReference type="ChEBI" id="CHEBI:29105"/>
    </cofactor>
</comment>
<reference evidence="9" key="1">
    <citation type="submission" date="2022-11" db="EMBL/GenBank/DDBJ databases">
        <title>Chromosomal genome sequence assembly and mating type (MAT) locus characterization of the leprose asexual lichenized fungus Lepraria neglecta (Nyl.) Erichsen.</title>
        <authorList>
            <person name="Allen J.L."/>
            <person name="Pfeffer B."/>
        </authorList>
    </citation>
    <scope>NUCLEOTIDE SEQUENCE</scope>
    <source>
        <strain evidence="9">Allen 5258</strain>
    </source>
</reference>
<dbReference type="PROSITE" id="PS00059">
    <property type="entry name" value="ADH_ZINC"/>
    <property type="match status" value="1"/>
</dbReference>
<evidence type="ECO:0000256" key="4">
    <source>
        <dbReference type="ARBA" id="ARBA00022833"/>
    </source>
</evidence>
<dbReference type="Gene3D" id="3.40.50.720">
    <property type="entry name" value="NAD(P)-binding Rossmann-like Domain"/>
    <property type="match status" value="1"/>
</dbReference>